<sequence length="121" mass="14054">MADSGEMAPFYKQIFDGWDSPEKNDVGLTFLFTGLPAGAAFMAMCTRNYFLNRPYLSGIQRHILAVVGLGFAGNQLRLWLNRRAQYREAVLRHYVSLHPEDFPEPERKKISELFLDWDVRR</sequence>
<keyword evidence="10 11" id="KW-0472">Membrane</keyword>
<dbReference type="FunCoup" id="A0A1V9XBI1">
    <property type="interactions" value="682"/>
</dbReference>
<keyword evidence="3" id="KW-0813">Transport</keyword>
<dbReference type="OrthoDB" id="6329847at2759"/>
<dbReference type="Pfam" id="PF06374">
    <property type="entry name" value="NDUF_C2"/>
    <property type="match status" value="1"/>
</dbReference>
<keyword evidence="6" id="KW-0999">Mitochondrion inner membrane</keyword>
<dbReference type="PANTHER" id="PTHR13099">
    <property type="entry name" value="NADH-UBIQUINONE OXIDOREDUCTASE SUBUNIT B14.5B"/>
    <property type="match status" value="1"/>
</dbReference>
<proteinExistence type="inferred from homology"/>
<evidence type="ECO:0000256" key="4">
    <source>
        <dbReference type="ARBA" id="ARBA00022660"/>
    </source>
</evidence>
<gene>
    <name evidence="12" type="ORF">BIW11_11425</name>
</gene>
<evidence type="ECO:0000256" key="3">
    <source>
        <dbReference type="ARBA" id="ARBA00022448"/>
    </source>
</evidence>
<keyword evidence="9" id="KW-0496">Mitochondrion</keyword>
<comment type="subcellular location">
    <subcellularLocation>
        <location evidence="1">Mitochondrion inner membrane</location>
        <topology evidence="1">Single-pass membrane protein</topology>
        <orientation evidence="1">Matrix side</orientation>
    </subcellularLocation>
</comment>
<evidence type="ECO:0000256" key="6">
    <source>
        <dbReference type="ARBA" id="ARBA00022792"/>
    </source>
</evidence>
<keyword evidence="7" id="KW-0249">Electron transport</keyword>
<accession>A0A1V9XBI1</accession>
<evidence type="ECO:0000256" key="10">
    <source>
        <dbReference type="ARBA" id="ARBA00023136"/>
    </source>
</evidence>
<keyword evidence="5 11" id="KW-0812">Transmembrane</keyword>
<dbReference type="InterPro" id="IPR009423">
    <property type="entry name" value="NDUC2"/>
</dbReference>
<reference evidence="12 13" key="1">
    <citation type="journal article" date="2017" name="Gigascience">
        <title>Draft genome of the honey bee ectoparasitic mite, Tropilaelaps mercedesae, is shaped by the parasitic life history.</title>
        <authorList>
            <person name="Dong X."/>
            <person name="Armstrong S.D."/>
            <person name="Xia D."/>
            <person name="Makepeace B.L."/>
            <person name="Darby A.C."/>
            <person name="Kadowaki T."/>
        </authorList>
    </citation>
    <scope>NUCLEOTIDE SEQUENCE [LARGE SCALE GENOMIC DNA]</scope>
    <source>
        <strain evidence="12">Wuxi-XJTLU</strain>
    </source>
</reference>
<evidence type="ECO:0000256" key="1">
    <source>
        <dbReference type="ARBA" id="ARBA00004298"/>
    </source>
</evidence>
<keyword evidence="4" id="KW-0679">Respiratory chain</keyword>
<dbReference type="GO" id="GO:0005743">
    <property type="term" value="C:mitochondrial inner membrane"/>
    <property type="evidence" value="ECO:0007669"/>
    <property type="project" value="UniProtKB-SubCell"/>
</dbReference>
<keyword evidence="13" id="KW-1185">Reference proteome</keyword>
<dbReference type="Proteomes" id="UP000192247">
    <property type="component" value="Unassembled WGS sequence"/>
</dbReference>
<organism evidence="12 13">
    <name type="scientific">Tropilaelaps mercedesae</name>
    <dbReference type="NCBI Taxonomy" id="418985"/>
    <lineage>
        <taxon>Eukaryota</taxon>
        <taxon>Metazoa</taxon>
        <taxon>Ecdysozoa</taxon>
        <taxon>Arthropoda</taxon>
        <taxon>Chelicerata</taxon>
        <taxon>Arachnida</taxon>
        <taxon>Acari</taxon>
        <taxon>Parasitiformes</taxon>
        <taxon>Mesostigmata</taxon>
        <taxon>Gamasina</taxon>
        <taxon>Dermanyssoidea</taxon>
        <taxon>Laelapidae</taxon>
        <taxon>Tropilaelaps</taxon>
    </lineage>
</organism>
<evidence type="ECO:0000256" key="7">
    <source>
        <dbReference type="ARBA" id="ARBA00022982"/>
    </source>
</evidence>
<evidence type="ECO:0000313" key="12">
    <source>
        <dbReference type="EMBL" id="OQR70753.1"/>
    </source>
</evidence>
<dbReference type="EMBL" id="MNPL01016252">
    <property type="protein sequence ID" value="OQR70753.1"/>
    <property type="molecule type" value="Genomic_DNA"/>
</dbReference>
<evidence type="ECO:0000256" key="8">
    <source>
        <dbReference type="ARBA" id="ARBA00022989"/>
    </source>
</evidence>
<dbReference type="PANTHER" id="PTHR13099:SF0">
    <property type="entry name" value="NADH DEHYDROGENASE [UBIQUINONE] 1 SUBUNIT C2-RELATED"/>
    <property type="match status" value="1"/>
</dbReference>
<keyword evidence="8 11" id="KW-1133">Transmembrane helix</keyword>
<evidence type="ECO:0000256" key="9">
    <source>
        <dbReference type="ARBA" id="ARBA00023128"/>
    </source>
</evidence>
<evidence type="ECO:0000313" key="13">
    <source>
        <dbReference type="Proteomes" id="UP000192247"/>
    </source>
</evidence>
<dbReference type="InParanoid" id="A0A1V9XBI1"/>
<dbReference type="AlphaFoldDB" id="A0A1V9XBI1"/>
<protein>
    <submittedName>
        <fullName evidence="12">NADH:ubiquinone oxidoreductase</fullName>
    </submittedName>
</protein>
<evidence type="ECO:0000256" key="5">
    <source>
        <dbReference type="ARBA" id="ARBA00022692"/>
    </source>
</evidence>
<name>A0A1V9XBI1_9ACAR</name>
<dbReference type="GO" id="GO:0006120">
    <property type="term" value="P:mitochondrial electron transport, NADH to ubiquinone"/>
    <property type="evidence" value="ECO:0007669"/>
    <property type="project" value="InterPro"/>
</dbReference>
<evidence type="ECO:0000256" key="11">
    <source>
        <dbReference type="SAM" id="Phobius"/>
    </source>
</evidence>
<evidence type="ECO:0000256" key="2">
    <source>
        <dbReference type="ARBA" id="ARBA00008674"/>
    </source>
</evidence>
<comment type="similarity">
    <text evidence="2">Belongs to the complex I NDUFC2 subunit family.</text>
</comment>
<feature type="transmembrane region" description="Helical" evidence="11">
    <location>
        <begin position="28"/>
        <end position="50"/>
    </location>
</feature>
<dbReference type="STRING" id="418985.A0A1V9XBI1"/>
<keyword evidence="12" id="KW-0830">Ubiquinone</keyword>
<comment type="caution">
    <text evidence="12">The sequence shown here is derived from an EMBL/GenBank/DDBJ whole genome shotgun (WGS) entry which is preliminary data.</text>
</comment>